<feature type="compositionally biased region" description="Basic and acidic residues" evidence="3">
    <location>
        <begin position="23"/>
        <end position="35"/>
    </location>
</feature>
<organism evidence="5">
    <name type="scientific">Homalodisca liturata</name>
    <dbReference type="NCBI Taxonomy" id="320908"/>
    <lineage>
        <taxon>Eukaryota</taxon>
        <taxon>Metazoa</taxon>
        <taxon>Ecdysozoa</taxon>
        <taxon>Arthropoda</taxon>
        <taxon>Hexapoda</taxon>
        <taxon>Insecta</taxon>
        <taxon>Pterygota</taxon>
        <taxon>Neoptera</taxon>
        <taxon>Paraneoptera</taxon>
        <taxon>Hemiptera</taxon>
        <taxon>Auchenorrhyncha</taxon>
        <taxon>Membracoidea</taxon>
        <taxon>Cicadellidae</taxon>
        <taxon>Cicadellinae</taxon>
        <taxon>Proconiini</taxon>
        <taxon>Homalodisca</taxon>
    </lineage>
</organism>
<feature type="region of interest" description="Disordered" evidence="3">
    <location>
        <begin position="20"/>
        <end position="45"/>
    </location>
</feature>
<dbReference type="InterPro" id="IPR039045">
    <property type="entry name" value="SCHIP_1"/>
</dbReference>
<feature type="region of interest" description="Disordered" evidence="3">
    <location>
        <begin position="443"/>
        <end position="473"/>
    </location>
</feature>
<evidence type="ECO:0000256" key="3">
    <source>
        <dbReference type="SAM" id="MobiDB-lite"/>
    </source>
</evidence>
<sequence>MERGMRLKQVEGPMVVHANRPRNIHDNGLGREYNHNSETAPKLSSTQLFQSTQWENDYNATASLAINENFNLTALQQSEYRFLCQPSPVNSLADDEDGQHSSGTSSSDASPEAEDYRSFSQSSDTDSEDRPTTARRGIVNPNYPGFQHFASQLHSSDSEEDTTSLNNNNNNNEEDDVSVSINQLDSGGFQKTFYDKPKFNIPVDPKRCNFNEEVDSVTKLVNELNVPEVISDLKIEKCLEDFPAMVDTAVLGNEGFKENTNNNKMADAFLSGVKVEEIQKCEDTNRAAEDCEKAASETDDPVVPRKKEKMAINLNVKKVRPQPANVAALQPPANMASRPLSQTRRSVVRDKKRSPPEVLGSFDVYNIETAMPTIDLDAIENHLKAAREEERRRRNDREEIRRRLATGCDGDEYYGGDRPGRKPSLQARLQSGMNLQICFMNDTMSDTESPSSDSEAPAKAVSPMKQPSPLSVVPDTKPALTANGTVKSPRGGLSLPLNEPQTEADFFACQARLQAEARLALAQAKDMARLQMEVERQRRQVSPITEMLRTTLHKVGVVFPQDRRRVSRQMLTDMNVAQLQVIVNDLHTQIEYLNESLVKFLMERDDLHMSQDSMLVDIEDLTRYLGAKENTLKEDISFNNNLPTTKPKANRIAAPVRK</sequence>
<dbReference type="InterPro" id="IPR015649">
    <property type="entry name" value="SCHIP_1_C"/>
</dbReference>
<dbReference type="GO" id="GO:0030054">
    <property type="term" value="C:cell junction"/>
    <property type="evidence" value="ECO:0007669"/>
    <property type="project" value="TreeGrafter"/>
</dbReference>
<evidence type="ECO:0000259" key="4">
    <source>
        <dbReference type="Pfam" id="PF10148"/>
    </source>
</evidence>
<evidence type="ECO:0000256" key="1">
    <source>
        <dbReference type="ARBA" id="ARBA00023054"/>
    </source>
</evidence>
<feature type="coiled-coil region" evidence="2">
    <location>
        <begin position="376"/>
        <end position="403"/>
    </location>
</feature>
<evidence type="ECO:0000313" key="5">
    <source>
        <dbReference type="EMBL" id="JAT06736.1"/>
    </source>
</evidence>
<feature type="region of interest" description="Disordered" evidence="3">
    <location>
        <begin position="87"/>
        <end position="175"/>
    </location>
</feature>
<feature type="region of interest" description="Disordered" evidence="3">
    <location>
        <begin position="335"/>
        <end position="355"/>
    </location>
</feature>
<gene>
    <name evidence="5" type="ORF">g.19452</name>
</gene>
<proteinExistence type="predicted"/>
<reference evidence="5" key="1">
    <citation type="submission" date="2015-11" db="EMBL/GenBank/DDBJ databases">
        <title>De novo transcriptome assembly of four potential Pierce s Disease insect vectors from Arizona vineyards.</title>
        <authorList>
            <person name="Tassone E.E."/>
        </authorList>
    </citation>
    <scope>NUCLEOTIDE SEQUENCE</scope>
</reference>
<dbReference type="EMBL" id="GECU01000971">
    <property type="protein sequence ID" value="JAT06736.1"/>
    <property type="molecule type" value="Transcribed_RNA"/>
</dbReference>
<evidence type="ECO:0000256" key="2">
    <source>
        <dbReference type="SAM" id="Coils"/>
    </source>
</evidence>
<dbReference type="AlphaFoldDB" id="A0A1B6K5L3"/>
<dbReference type="PANTHER" id="PTHR13103:SF2">
    <property type="entry name" value="IQCJ-SCHIP1 READTHROUGH TRANSCRIPT PROTEIN-RELATED"/>
    <property type="match status" value="1"/>
</dbReference>
<protein>
    <recommendedName>
        <fullName evidence="4">Schwannomin interacting protein 1 C-terminal domain-containing protein</fullName>
    </recommendedName>
</protein>
<accession>A0A1B6K5L3</accession>
<feature type="domain" description="Schwannomin interacting protein 1 C-terminal" evidence="4">
    <location>
        <begin position="393"/>
        <end position="634"/>
    </location>
</feature>
<feature type="compositionally biased region" description="Polar residues" evidence="3">
    <location>
        <begin position="36"/>
        <end position="45"/>
    </location>
</feature>
<dbReference type="GO" id="GO:0005886">
    <property type="term" value="C:plasma membrane"/>
    <property type="evidence" value="ECO:0007669"/>
    <property type="project" value="TreeGrafter"/>
</dbReference>
<feature type="compositionally biased region" description="Polar residues" evidence="3">
    <location>
        <begin position="100"/>
        <end position="109"/>
    </location>
</feature>
<dbReference type="PANTHER" id="PTHR13103">
    <property type="entry name" value="SCHWANNOMIN INTERACTING PROTEIN 1"/>
    <property type="match status" value="1"/>
</dbReference>
<feature type="compositionally biased region" description="Polar residues" evidence="3">
    <location>
        <begin position="443"/>
        <end position="454"/>
    </location>
</feature>
<dbReference type="Pfam" id="PF10148">
    <property type="entry name" value="SCHIP-1_C"/>
    <property type="match status" value="1"/>
</dbReference>
<keyword evidence="1 2" id="KW-0175">Coiled coil</keyword>
<dbReference type="GO" id="GO:0035332">
    <property type="term" value="P:positive regulation of hippo signaling"/>
    <property type="evidence" value="ECO:0007669"/>
    <property type="project" value="TreeGrafter"/>
</dbReference>
<name>A0A1B6K5L3_9HEMI</name>